<gene>
    <name evidence="1" type="ORF">A0O28_0074410</name>
</gene>
<keyword evidence="2" id="KW-1185">Reference proteome</keyword>
<dbReference type="AlphaFoldDB" id="A0A1T3CVY3"/>
<protein>
    <submittedName>
        <fullName evidence="1">Uncharacterized protein</fullName>
    </submittedName>
</protein>
<dbReference type="EMBL" id="LVVK01000005">
    <property type="protein sequence ID" value="OPB45233.1"/>
    <property type="molecule type" value="Genomic_DNA"/>
</dbReference>
<comment type="caution">
    <text evidence="1">The sequence shown here is derived from an EMBL/GenBank/DDBJ whole genome shotgun (WGS) entry which is preliminary data.</text>
</comment>
<proteinExistence type="predicted"/>
<reference evidence="1 2" key="1">
    <citation type="submission" date="2016-04" db="EMBL/GenBank/DDBJ databases">
        <title>Multiple horizontal gene transfer events from other fungi enriched the ability of the initially mycotrophic fungus Trichoderma (Ascomycota) to feed on dead plant biomass.</title>
        <authorList>
            <person name="Atanasova L."/>
            <person name="Chenthamara K."/>
            <person name="Zhang J."/>
            <person name="Grujic M."/>
            <person name="Henrissat B."/>
            <person name="Kuo A."/>
            <person name="Aertz A."/>
            <person name="Salamov A."/>
            <person name="Lipzen A."/>
            <person name="Labutti K."/>
            <person name="Barry K."/>
            <person name="Miao Y."/>
            <person name="Rahimi M.J."/>
            <person name="Shen Q."/>
            <person name="Grigoriev I.V."/>
            <person name="Kubicek C.P."/>
            <person name="Druzhinina I.S."/>
        </authorList>
    </citation>
    <scope>NUCLEOTIDE SEQUENCE [LARGE SCALE GENOMIC DNA]</scope>
    <source>
        <strain evidence="1 2">NJAU 4742</strain>
    </source>
</reference>
<evidence type="ECO:0000313" key="1">
    <source>
        <dbReference type="EMBL" id="OPB45233.1"/>
    </source>
</evidence>
<organism evidence="1 2">
    <name type="scientific">Trichoderma guizhouense</name>
    <dbReference type="NCBI Taxonomy" id="1491466"/>
    <lineage>
        <taxon>Eukaryota</taxon>
        <taxon>Fungi</taxon>
        <taxon>Dikarya</taxon>
        <taxon>Ascomycota</taxon>
        <taxon>Pezizomycotina</taxon>
        <taxon>Sordariomycetes</taxon>
        <taxon>Hypocreomycetidae</taxon>
        <taxon>Hypocreales</taxon>
        <taxon>Hypocreaceae</taxon>
        <taxon>Trichoderma</taxon>
    </lineage>
</organism>
<sequence length="77" mass="8327">MLPPGPRSGVAATSSSGVQGLEYRDLQVVEGVCSTLSSAKVRSLAKLILASRLFDSLLANLHTLEQLKLGPIMQRYW</sequence>
<accession>A0A1T3CVY3</accession>
<name>A0A1T3CVY3_9HYPO</name>
<dbReference type="Proteomes" id="UP000191004">
    <property type="component" value="Unassembled WGS sequence"/>
</dbReference>
<evidence type="ECO:0000313" key="2">
    <source>
        <dbReference type="Proteomes" id="UP000191004"/>
    </source>
</evidence>